<comment type="similarity">
    <text evidence="2 6">Belongs to the class-II pyridoxal-phosphate-dependent aminotransferase family.</text>
</comment>
<feature type="domain" description="Aminotransferase class I/classII large" evidence="7">
    <location>
        <begin position="1"/>
        <end position="107"/>
    </location>
</feature>
<dbReference type="SUPFAM" id="SSF53383">
    <property type="entry name" value="PLP-dependent transferases"/>
    <property type="match status" value="1"/>
</dbReference>
<evidence type="ECO:0000256" key="4">
    <source>
        <dbReference type="ARBA" id="ARBA00022898"/>
    </source>
</evidence>
<dbReference type="Proteomes" id="UP001345963">
    <property type="component" value="Unassembled WGS sequence"/>
</dbReference>
<organism evidence="8 9">
    <name type="scientific">Ataeniobius toweri</name>
    <dbReference type="NCBI Taxonomy" id="208326"/>
    <lineage>
        <taxon>Eukaryota</taxon>
        <taxon>Metazoa</taxon>
        <taxon>Chordata</taxon>
        <taxon>Craniata</taxon>
        <taxon>Vertebrata</taxon>
        <taxon>Euteleostomi</taxon>
        <taxon>Actinopterygii</taxon>
        <taxon>Neopterygii</taxon>
        <taxon>Teleostei</taxon>
        <taxon>Neoteleostei</taxon>
        <taxon>Acanthomorphata</taxon>
        <taxon>Ovalentaria</taxon>
        <taxon>Atherinomorphae</taxon>
        <taxon>Cyprinodontiformes</taxon>
        <taxon>Goodeidae</taxon>
        <taxon>Ataeniobius</taxon>
    </lineage>
</organism>
<dbReference type="InterPro" id="IPR050087">
    <property type="entry name" value="AON_synthase_class-II"/>
</dbReference>
<dbReference type="PROSITE" id="PS00599">
    <property type="entry name" value="AA_TRANSFER_CLASS_2"/>
    <property type="match status" value="1"/>
</dbReference>
<evidence type="ECO:0000313" key="9">
    <source>
        <dbReference type="Proteomes" id="UP001345963"/>
    </source>
</evidence>
<keyword evidence="5" id="KW-0012">Acyltransferase</keyword>
<evidence type="ECO:0000256" key="1">
    <source>
        <dbReference type="ARBA" id="ARBA00001933"/>
    </source>
</evidence>
<evidence type="ECO:0000256" key="3">
    <source>
        <dbReference type="ARBA" id="ARBA00022679"/>
    </source>
</evidence>
<dbReference type="EMBL" id="JAHUTI010012341">
    <property type="protein sequence ID" value="MED6236606.1"/>
    <property type="molecule type" value="Genomic_DNA"/>
</dbReference>
<dbReference type="InterPro" id="IPR004839">
    <property type="entry name" value="Aminotransferase_I/II_large"/>
</dbReference>
<reference evidence="8 9" key="1">
    <citation type="submission" date="2021-07" db="EMBL/GenBank/DDBJ databases">
        <authorList>
            <person name="Palmer J.M."/>
        </authorList>
    </citation>
    <scope>NUCLEOTIDE SEQUENCE [LARGE SCALE GENOMIC DNA]</scope>
    <source>
        <strain evidence="8 9">AT_MEX2019</strain>
        <tissue evidence="8">Muscle</tissue>
    </source>
</reference>
<protein>
    <submittedName>
        <fullName evidence="8">Serine palmitoyltransferase 2</fullName>
    </submittedName>
</protein>
<dbReference type="InterPro" id="IPR015421">
    <property type="entry name" value="PyrdxlP-dep_Trfase_major"/>
</dbReference>
<dbReference type="PANTHER" id="PTHR13693">
    <property type="entry name" value="CLASS II AMINOTRANSFERASE/8-AMINO-7-OXONONANOATE SYNTHASE"/>
    <property type="match status" value="1"/>
</dbReference>
<dbReference type="PANTHER" id="PTHR13693:SF79">
    <property type="entry name" value="SERINE PALMITOYLTRANSFERASE 2"/>
    <property type="match status" value="1"/>
</dbReference>
<gene>
    <name evidence="8" type="primary">SPTLC2_1</name>
    <name evidence="8" type="ORF">ATANTOWER_011587</name>
</gene>
<dbReference type="Pfam" id="PF00155">
    <property type="entry name" value="Aminotran_1_2"/>
    <property type="match status" value="1"/>
</dbReference>
<sequence>MQSLEKLLREAIVHGQPRTHRPWKKILIMVEGIYSMEGSIVRLPEVITLKKRYRAYLYLDEAHSMGALGPRGRGVVDYFDLDPCDVDIMMGTFTKSFGAAGGYIAGKRVRSSFEELF</sequence>
<evidence type="ECO:0000256" key="2">
    <source>
        <dbReference type="ARBA" id="ARBA00008392"/>
    </source>
</evidence>
<keyword evidence="3" id="KW-0808">Transferase</keyword>
<evidence type="ECO:0000256" key="6">
    <source>
        <dbReference type="RuleBase" id="RU003693"/>
    </source>
</evidence>
<dbReference type="InterPro" id="IPR015424">
    <property type="entry name" value="PyrdxlP-dep_Trfase"/>
</dbReference>
<dbReference type="InterPro" id="IPR001917">
    <property type="entry name" value="Aminotrans_II_pyridoxalP_BS"/>
</dbReference>
<evidence type="ECO:0000259" key="7">
    <source>
        <dbReference type="Pfam" id="PF00155"/>
    </source>
</evidence>
<dbReference type="Gene3D" id="3.40.640.10">
    <property type="entry name" value="Type I PLP-dependent aspartate aminotransferase-like (Major domain)"/>
    <property type="match status" value="1"/>
</dbReference>
<name>A0ABU7AEJ7_9TELE</name>
<comment type="cofactor">
    <cofactor evidence="1 6">
        <name>pyridoxal 5'-phosphate</name>
        <dbReference type="ChEBI" id="CHEBI:597326"/>
    </cofactor>
</comment>
<comment type="caution">
    <text evidence="8">The sequence shown here is derived from an EMBL/GenBank/DDBJ whole genome shotgun (WGS) entry which is preliminary data.</text>
</comment>
<keyword evidence="4 6" id="KW-0663">Pyridoxal phosphate</keyword>
<proteinExistence type="inferred from homology"/>
<evidence type="ECO:0000256" key="5">
    <source>
        <dbReference type="ARBA" id="ARBA00023315"/>
    </source>
</evidence>
<accession>A0ABU7AEJ7</accession>
<evidence type="ECO:0000313" key="8">
    <source>
        <dbReference type="EMBL" id="MED6236606.1"/>
    </source>
</evidence>
<keyword evidence="9" id="KW-1185">Reference proteome</keyword>